<comment type="caution">
    <text evidence="3">The sequence shown here is derived from an EMBL/GenBank/DDBJ whole genome shotgun (WGS) entry which is preliminary data.</text>
</comment>
<dbReference type="GO" id="GO:0003743">
    <property type="term" value="F:translation initiation factor activity"/>
    <property type="evidence" value="ECO:0007669"/>
    <property type="project" value="UniProtKB-KW"/>
</dbReference>
<sequence length="294" mass="32895">MHEETYPAFFTPRDKEPSRSSSEEKSSEFDWWVTRRLWGFRQQISKAKYLKMSVGNIRKLQENSAALYTERKTLRAIRINSIRIPQEDMWRAPLSGLPQGEAHGTPCHRPCSAAILSGHPVRTSFTPYIPDLLMAKDFKASVLHVSDLSLALPWIPKNSPQSLIALLLEGSLEERLEKAGGLLSDSEKAEGEVKETDTEENKKRSAEGGKQGSSIKKLKKDKVVGAAGKTARPEANAVSMAPRVKPELALPVMYFPNPCFILSPSIYILMAYGCTLLMLLELMRIRNQVVEVLT</sequence>
<feature type="transmembrane region" description="Helical" evidence="2">
    <location>
        <begin position="260"/>
        <end position="280"/>
    </location>
</feature>
<proteinExistence type="predicted"/>
<keyword evidence="2" id="KW-1133">Transmembrane helix</keyword>
<accession>A0A438F2C1</accession>
<feature type="compositionally biased region" description="Basic and acidic residues" evidence="1">
    <location>
        <begin position="12"/>
        <end position="22"/>
    </location>
</feature>
<keyword evidence="2" id="KW-0472">Membrane</keyword>
<evidence type="ECO:0000256" key="1">
    <source>
        <dbReference type="SAM" id="MobiDB-lite"/>
    </source>
</evidence>
<feature type="compositionally biased region" description="Basic and acidic residues" evidence="1">
    <location>
        <begin position="185"/>
        <end position="207"/>
    </location>
</feature>
<dbReference type="EMBL" id="QGNW01001132">
    <property type="protein sequence ID" value="RVW54168.1"/>
    <property type="molecule type" value="Genomic_DNA"/>
</dbReference>
<dbReference type="Proteomes" id="UP000288805">
    <property type="component" value="Unassembled WGS sequence"/>
</dbReference>
<evidence type="ECO:0000313" key="4">
    <source>
        <dbReference type="Proteomes" id="UP000288805"/>
    </source>
</evidence>
<evidence type="ECO:0000256" key="2">
    <source>
        <dbReference type="SAM" id="Phobius"/>
    </source>
</evidence>
<feature type="region of interest" description="Disordered" evidence="1">
    <location>
        <begin position="180"/>
        <end position="228"/>
    </location>
</feature>
<feature type="region of interest" description="Disordered" evidence="1">
    <location>
        <begin position="1"/>
        <end position="22"/>
    </location>
</feature>
<protein>
    <submittedName>
        <fullName evidence="3">Transcription initiation factor TFIID subunit 5</fullName>
    </submittedName>
</protein>
<keyword evidence="3" id="KW-0648">Protein biosynthesis</keyword>
<keyword evidence="3" id="KW-0396">Initiation factor</keyword>
<reference evidence="3 4" key="1">
    <citation type="journal article" date="2018" name="PLoS Genet.">
        <title>Population sequencing reveals clonal diversity and ancestral inbreeding in the grapevine cultivar Chardonnay.</title>
        <authorList>
            <person name="Roach M.J."/>
            <person name="Johnson D.L."/>
            <person name="Bohlmann J."/>
            <person name="van Vuuren H.J."/>
            <person name="Jones S.J."/>
            <person name="Pretorius I.S."/>
            <person name="Schmidt S.A."/>
            <person name="Borneman A.R."/>
        </authorList>
    </citation>
    <scope>NUCLEOTIDE SEQUENCE [LARGE SCALE GENOMIC DNA]</scope>
    <source>
        <strain evidence="4">cv. Chardonnay</strain>
        <tissue evidence="3">Leaf</tissue>
    </source>
</reference>
<keyword evidence="2" id="KW-0812">Transmembrane</keyword>
<organism evidence="3 4">
    <name type="scientific">Vitis vinifera</name>
    <name type="common">Grape</name>
    <dbReference type="NCBI Taxonomy" id="29760"/>
    <lineage>
        <taxon>Eukaryota</taxon>
        <taxon>Viridiplantae</taxon>
        <taxon>Streptophyta</taxon>
        <taxon>Embryophyta</taxon>
        <taxon>Tracheophyta</taxon>
        <taxon>Spermatophyta</taxon>
        <taxon>Magnoliopsida</taxon>
        <taxon>eudicotyledons</taxon>
        <taxon>Gunneridae</taxon>
        <taxon>Pentapetalae</taxon>
        <taxon>rosids</taxon>
        <taxon>Vitales</taxon>
        <taxon>Vitaceae</taxon>
        <taxon>Viteae</taxon>
        <taxon>Vitis</taxon>
    </lineage>
</organism>
<dbReference type="OrthoDB" id="674604at2759"/>
<evidence type="ECO:0000313" key="3">
    <source>
        <dbReference type="EMBL" id="RVW54168.1"/>
    </source>
</evidence>
<gene>
    <name evidence="3" type="primary">TAF5_3</name>
    <name evidence="3" type="ORF">CK203_090550</name>
</gene>
<dbReference type="AlphaFoldDB" id="A0A438F2C1"/>
<name>A0A438F2C1_VITVI</name>